<comment type="similarity">
    <text evidence="1">Belongs to the N(4)/N(6)-methyltransferase family.</text>
</comment>
<dbReference type="Proteomes" id="UP001298424">
    <property type="component" value="Unassembled WGS sequence"/>
</dbReference>
<keyword evidence="3" id="KW-0489">Methyltransferase</keyword>
<dbReference type="RefSeq" id="WP_238747387.1">
    <property type="nucleotide sequence ID" value="NZ_JAKOOW010000024.1"/>
</dbReference>
<evidence type="ECO:0000313" key="3">
    <source>
        <dbReference type="EMBL" id="MCG6504181.1"/>
    </source>
</evidence>
<evidence type="ECO:0000256" key="1">
    <source>
        <dbReference type="ARBA" id="ARBA00006594"/>
    </source>
</evidence>
<keyword evidence="4" id="KW-1185">Reference proteome</keyword>
<dbReference type="EMBL" id="JAKOOW010000024">
    <property type="protein sequence ID" value="MCG6504181.1"/>
    <property type="molecule type" value="Genomic_DNA"/>
</dbReference>
<dbReference type="PANTHER" id="PTHR42998:SF1">
    <property type="entry name" value="TYPE I RESTRICTION ENZYME HINDI METHYLASE SUBUNIT"/>
    <property type="match status" value="1"/>
</dbReference>
<dbReference type="GO" id="GO:0008168">
    <property type="term" value="F:methyltransferase activity"/>
    <property type="evidence" value="ECO:0007669"/>
    <property type="project" value="UniProtKB-KW"/>
</dbReference>
<dbReference type="PANTHER" id="PTHR42998">
    <property type="entry name" value="TYPE I RESTRICTION ENZYME HINDVIIP M PROTEIN-RELATED"/>
    <property type="match status" value="1"/>
</dbReference>
<organism evidence="3 4">
    <name type="scientific">Kingella pumchi</name>
    <dbReference type="NCBI Taxonomy" id="2779506"/>
    <lineage>
        <taxon>Bacteria</taxon>
        <taxon>Pseudomonadati</taxon>
        <taxon>Pseudomonadota</taxon>
        <taxon>Betaproteobacteria</taxon>
        <taxon>Neisseriales</taxon>
        <taxon>Neisseriaceae</taxon>
        <taxon>Kingella</taxon>
    </lineage>
</organism>
<feature type="domain" description="DNA methylase adenine-specific" evidence="2">
    <location>
        <begin position="55"/>
        <end position="199"/>
    </location>
</feature>
<evidence type="ECO:0000259" key="2">
    <source>
        <dbReference type="Pfam" id="PF02384"/>
    </source>
</evidence>
<gene>
    <name evidence="3" type="ORF">MB824_06700</name>
</gene>
<evidence type="ECO:0000313" key="4">
    <source>
        <dbReference type="Proteomes" id="UP001298424"/>
    </source>
</evidence>
<dbReference type="SUPFAM" id="SSF53335">
    <property type="entry name" value="S-adenosyl-L-methionine-dependent methyltransferases"/>
    <property type="match status" value="1"/>
</dbReference>
<dbReference type="InterPro" id="IPR003356">
    <property type="entry name" value="DNA_methylase_A-5"/>
</dbReference>
<dbReference type="InterPro" id="IPR052916">
    <property type="entry name" value="Type-I_RE_MTase_Subunit"/>
</dbReference>
<dbReference type="InterPro" id="IPR029063">
    <property type="entry name" value="SAM-dependent_MTases_sf"/>
</dbReference>
<dbReference type="PRINTS" id="PR00507">
    <property type="entry name" value="N12N6MTFRASE"/>
</dbReference>
<comment type="caution">
    <text evidence="3">The sequence shown here is derived from an EMBL/GenBank/DDBJ whole genome shotgun (WGS) entry which is preliminary data.</text>
</comment>
<sequence>MRVARTLNLIAGDGQTNVLHLNTLDYERWDDNTTEENWLDVYGNGWRKLKKLRQNKSQNRDFQFDILMANPPFAGEIKETRIIARYELGKKSNGKYQNKVGRDILFIERNLDFLKPGGRMAVVLPQGRFNNSSDKYIRDYIAERCRILAVVGLHGNVFKPHTGTKTSVLFVQKWDDELCPKRDDYPIFFATMQEPSKDNSGDKIYVKNSDGLPVLDDHGHLIVRHDLFNHDGKTQDGIAEAFLEFAKKERLSFVGKA</sequence>
<accession>A0ABS9NN22</accession>
<keyword evidence="3" id="KW-0808">Transferase</keyword>
<dbReference type="GO" id="GO:0032259">
    <property type="term" value="P:methylation"/>
    <property type="evidence" value="ECO:0007669"/>
    <property type="project" value="UniProtKB-KW"/>
</dbReference>
<proteinExistence type="inferred from homology"/>
<reference evidence="3 4" key="1">
    <citation type="submission" date="2022-02" db="EMBL/GenBank/DDBJ databases">
        <title>Genome sequence data of Kingella unionensis sp. nov. strain CICC 24913 (CCUG 75125).</title>
        <authorList>
            <person name="Xiao M."/>
        </authorList>
    </citation>
    <scope>NUCLEOTIDE SEQUENCE [LARGE SCALE GENOMIC DNA]</scope>
    <source>
        <strain evidence="3 4">CICC 24913</strain>
    </source>
</reference>
<dbReference type="Gene3D" id="3.40.50.150">
    <property type="entry name" value="Vaccinia Virus protein VP39"/>
    <property type="match status" value="1"/>
</dbReference>
<name>A0ABS9NN22_9NEIS</name>
<protein>
    <submittedName>
        <fullName evidence="3">SAM-dependent methyltransferase</fullName>
    </submittedName>
</protein>
<dbReference type="Pfam" id="PF02384">
    <property type="entry name" value="N6_Mtase"/>
    <property type="match status" value="1"/>
</dbReference>